<proteinExistence type="predicted"/>
<dbReference type="RefSeq" id="WP_220781346.1">
    <property type="nucleotide sequence ID" value="NZ_BPEY01000039.1"/>
</dbReference>
<evidence type="ECO:0008006" key="5">
    <source>
        <dbReference type="Google" id="ProtNLM"/>
    </source>
</evidence>
<comment type="caution">
    <text evidence="2">The sequence shown here is derived from an EMBL/GenBank/DDBJ whole genome shotgun (WGS) entry which is preliminary data.</text>
</comment>
<evidence type="ECO:0000313" key="2">
    <source>
        <dbReference type="EMBL" id="GIU46740.1"/>
    </source>
</evidence>
<name>A0ABQ4PGQ5_9GAMM</name>
<evidence type="ECO:0000313" key="4">
    <source>
        <dbReference type="Proteomes" id="UP000887104"/>
    </source>
</evidence>
<sequence>MQFFTDLFYIGIQLINDVFSAIVSFIAIIPDLFEYLYVTGLRMYVEGKIIGFEIAFEVARSVLVDYEVYTFISNQFNKLPNDLAYSAHALGVVDGMRIVVDALATAFVLRVAGW</sequence>
<feature type="transmembrane region" description="Helical" evidence="1">
    <location>
        <begin position="18"/>
        <end position="38"/>
    </location>
</feature>
<gene>
    <name evidence="2" type="ORF">TUM4438_23360</name>
    <name evidence="3" type="ORF">TUM4438_23440</name>
</gene>
<accession>A0ABQ4PGQ5</accession>
<organism evidence="2 4">
    <name type="scientific">Shewanella sairae</name>
    <dbReference type="NCBI Taxonomy" id="190310"/>
    <lineage>
        <taxon>Bacteria</taxon>
        <taxon>Pseudomonadati</taxon>
        <taxon>Pseudomonadota</taxon>
        <taxon>Gammaproteobacteria</taxon>
        <taxon>Alteromonadales</taxon>
        <taxon>Shewanellaceae</taxon>
        <taxon>Shewanella</taxon>
    </lineage>
</organism>
<keyword evidence="1" id="KW-0472">Membrane</keyword>
<dbReference type="Proteomes" id="UP000887104">
    <property type="component" value="Unassembled WGS sequence"/>
</dbReference>
<dbReference type="EMBL" id="BPEY01000039">
    <property type="protein sequence ID" value="GIU46740.1"/>
    <property type="molecule type" value="Genomic_DNA"/>
</dbReference>
<keyword evidence="4" id="KW-1185">Reference proteome</keyword>
<keyword evidence="1" id="KW-0812">Transmembrane</keyword>
<protein>
    <recommendedName>
        <fullName evidence="5">DUF2523 domain-containing protein</fullName>
    </recommendedName>
</protein>
<reference evidence="2" key="1">
    <citation type="submission" date="2021-05" db="EMBL/GenBank/DDBJ databases">
        <title>Molecular characterization for Shewanella algae harboring chromosomal blaOXA-55-like strains isolated from clinical and environment sample.</title>
        <authorList>
            <person name="Ohama Y."/>
            <person name="Aoki K."/>
            <person name="Harada S."/>
            <person name="Moriya K."/>
            <person name="Ishii Y."/>
            <person name="Tateda K."/>
        </authorList>
    </citation>
    <scope>NUCLEOTIDE SEQUENCE</scope>
    <source>
        <strain evidence="2">JCM 11563</strain>
    </source>
</reference>
<evidence type="ECO:0000256" key="1">
    <source>
        <dbReference type="SAM" id="Phobius"/>
    </source>
</evidence>
<keyword evidence="1" id="KW-1133">Transmembrane helix</keyword>
<dbReference type="EMBL" id="BPEY01000039">
    <property type="protein sequence ID" value="GIU46757.1"/>
    <property type="molecule type" value="Genomic_DNA"/>
</dbReference>
<evidence type="ECO:0000313" key="3">
    <source>
        <dbReference type="EMBL" id="GIU46757.1"/>
    </source>
</evidence>